<evidence type="ECO:0000256" key="14">
    <source>
        <dbReference type="ARBA" id="ARBA00049296"/>
    </source>
</evidence>
<evidence type="ECO:0000256" key="1">
    <source>
        <dbReference type="ARBA" id="ARBA00000923"/>
    </source>
</evidence>
<comment type="catalytic activity">
    <reaction evidence="12">
        <text>9-(9Z-octadecenoyloxy)-octadecanoate + H2O = 9-hydroxy-octadecanoate + (9Z)-octadecenoate + H(+)</text>
        <dbReference type="Rhea" id="RHEA:52048"/>
        <dbReference type="ChEBI" id="CHEBI:15377"/>
        <dbReference type="ChEBI" id="CHEBI:15378"/>
        <dbReference type="ChEBI" id="CHEBI:30823"/>
        <dbReference type="ChEBI" id="CHEBI:136282"/>
        <dbReference type="ChEBI" id="CHEBI:136286"/>
    </reaction>
    <physiologicalReaction direction="left-to-right" evidence="12">
        <dbReference type="Rhea" id="RHEA:52049"/>
    </physiologicalReaction>
</comment>
<keyword evidence="5 17" id="KW-1133">Transmembrane helix</keyword>
<dbReference type="Proteomes" id="UP000695000">
    <property type="component" value="Unplaced"/>
</dbReference>
<dbReference type="PANTHER" id="PTHR10989">
    <property type="entry name" value="ANDROGEN-INDUCED PROTEIN 1-RELATED"/>
    <property type="match status" value="1"/>
</dbReference>
<feature type="transmembrane region" description="Helical" evidence="17">
    <location>
        <begin position="191"/>
        <end position="215"/>
    </location>
</feature>
<dbReference type="GeneID" id="108567823"/>
<reference evidence="19" key="1">
    <citation type="submission" date="2025-08" db="UniProtKB">
        <authorList>
            <consortium name="RefSeq"/>
        </authorList>
    </citation>
    <scope>IDENTIFICATION</scope>
    <source>
        <tissue evidence="19">Whole Larva</tissue>
    </source>
</reference>
<gene>
    <name evidence="19" type="primary">LOC108567823</name>
</gene>
<evidence type="ECO:0000313" key="19">
    <source>
        <dbReference type="RefSeq" id="XP_017784007.1"/>
    </source>
</evidence>
<feature type="transmembrane region" description="Helical" evidence="17">
    <location>
        <begin position="90"/>
        <end position="111"/>
    </location>
</feature>
<evidence type="ECO:0000256" key="17">
    <source>
        <dbReference type="SAM" id="Phobius"/>
    </source>
</evidence>
<comment type="catalytic activity">
    <reaction evidence="14">
        <text>13-(9Z-octadecenoyloxy)-octadecanoate + H2O = 13-hydroxy-octadecanoate + (9Z)-octadecenoate + H(+)</text>
        <dbReference type="Rhea" id="RHEA:52064"/>
        <dbReference type="ChEBI" id="CHEBI:15377"/>
        <dbReference type="ChEBI" id="CHEBI:15378"/>
        <dbReference type="ChEBI" id="CHEBI:30823"/>
        <dbReference type="ChEBI" id="CHEBI:136303"/>
        <dbReference type="ChEBI" id="CHEBI:136304"/>
    </reaction>
    <physiologicalReaction direction="left-to-right" evidence="14">
        <dbReference type="Rhea" id="RHEA:52065"/>
    </physiologicalReaction>
</comment>
<comment type="catalytic activity">
    <reaction evidence="8">
        <text>13-octadecanoyloxy-octadecanoate + H2O = 13-hydroxy-octadecanoate + octadecanoate + H(+)</text>
        <dbReference type="Rhea" id="RHEA:52084"/>
        <dbReference type="ChEBI" id="CHEBI:15377"/>
        <dbReference type="ChEBI" id="CHEBI:15378"/>
        <dbReference type="ChEBI" id="CHEBI:25629"/>
        <dbReference type="ChEBI" id="CHEBI:136304"/>
        <dbReference type="ChEBI" id="CHEBI:136335"/>
    </reaction>
    <physiologicalReaction direction="left-to-right" evidence="8">
        <dbReference type="Rhea" id="RHEA:52085"/>
    </physiologicalReaction>
</comment>
<dbReference type="PANTHER" id="PTHR10989:SF16">
    <property type="entry name" value="AT02829P-RELATED"/>
    <property type="match status" value="1"/>
</dbReference>
<comment type="catalytic activity">
    <reaction evidence="11">
        <text>12-(9Z-octadecenoyloxy)-octadecanoate + H2O = 12-hydroxyoctadecanoate + (9Z)-octadecenoate + H(+)</text>
        <dbReference type="Rhea" id="RHEA:52060"/>
        <dbReference type="ChEBI" id="CHEBI:15377"/>
        <dbReference type="ChEBI" id="CHEBI:15378"/>
        <dbReference type="ChEBI" id="CHEBI:30823"/>
        <dbReference type="ChEBI" id="CHEBI:84201"/>
        <dbReference type="ChEBI" id="CHEBI:136302"/>
    </reaction>
    <physiologicalReaction direction="left-to-right" evidence="11">
        <dbReference type="Rhea" id="RHEA:52061"/>
    </physiologicalReaction>
</comment>
<proteinExistence type="inferred from homology"/>
<keyword evidence="4 17" id="KW-0812">Transmembrane</keyword>
<sequence length="236" mass="27741">MSKLIFTYHALAFFHHVCMLKIGKFDVPYHQSEDPRIVEMEEFGPRYLTIWNILVQTLFLFMAMCEDWVRLHPNKKRFEIIADQLAKVKGYLYTVIIFPTTLVVSLFFWILFHIDRDFVLPETFEQIAPFWLNHGMHTNILVVIVAELFIAKKGLPRPKFVIAALASSGFALVYLVQFFVAYWQFGRWLYGIFYHLSCAQMAGLFLCQHAAYLLFLRMGFLLQDKLHTSHPHLKAN</sequence>
<evidence type="ECO:0000256" key="16">
    <source>
        <dbReference type="ARBA" id="ARBA00049428"/>
    </source>
</evidence>
<evidence type="ECO:0000256" key="13">
    <source>
        <dbReference type="ARBA" id="ARBA00049221"/>
    </source>
</evidence>
<feature type="transmembrane region" description="Helical" evidence="17">
    <location>
        <begin position="131"/>
        <end position="150"/>
    </location>
</feature>
<dbReference type="InterPro" id="IPR006838">
    <property type="entry name" value="ADTRP_AIG1"/>
</dbReference>
<name>A0ABM1NB07_NICVS</name>
<comment type="catalytic activity">
    <reaction evidence="7">
        <text>12-hexadecanoyloxy-octadecanoate + H2O = 12-hydroxyoctadecanoate + hexadecanoate + H(+)</text>
        <dbReference type="Rhea" id="RHEA:52056"/>
        <dbReference type="ChEBI" id="CHEBI:7896"/>
        <dbReference type="ChEBI" id="CHEBI:15377"/>
        <dbReference type="ChEBI" id="CHEBI:15378"/>
        <dbReference type="ChEBI" id="CHEBI:83677"/>
        <dbReference type="ChEBI" id="CHEBI:84201"/>
    </reaction>
    <physiologicalReaction direction="left-to-right" evidence="7">
        <dbReference type="Rhea" id="RHEA:52057"/>
    </physiologicalReaction>
</comment>
<evidence type="ECO:0000256" key="8">
    <source>
        <dbReference type="ARBA" id="ARBA00047427"/>
    </source>
</evidence>
<evidence type="ECO:0000256" key="11">
    <source>
        <dbReference type="ARBA" id="ARBA00048701"/>
    </source>
</evidence>
<accession>A0ABM1NB07</accession>
<dbReference type="RefSeq" id="XP_017784007.1">
    <property type="nucleotide sequence ID" value="XM_017928518.1"/>
</dbReference>
<evidence type="ECO:0000256" key="6">
    <source>
        <dbReference type="ARBA" id="ARBA00023136"/>
    </source>
</evidence>
<comment type="catalytic activity">
    <reaction evidence="1">
        <text>9-(9Z-hexadecenoyloxy)-octadecanoate + H2O = (9Z)-hexadecenoate + 9-hydroxy-octadecanoate + H(+)</text>
        <dbReference type="Rhea" id="RHEA:52068"/>
        <dbReference type="ChEBI" id="CHEBI:15377"/>
        <dbReference type="ChEBI" id="CHEBI:15378"/>
        <dbReference type="ChEBI" id="CHEBI:32372"/>
        <dbReference type="ChEBI" id="CHEBI:136286"/>
        <dbReference type="ChEBI" id="CHEBI:136309"/>
    </reaction>
    <physiologicalReaction direction="left-to-right" evidence="1">
        <dbReference type="Rhea" id="RHEA:52069"/>
    </physiologicalReaction>
</comment>
<comment type="catalytic activity">
    <reaction evidence="13">
        <text>9-octadecanoyloxy-octadecanoate + H2O = 9-hydroxy-octadecanoate + octadecanoate + H(+)</text>
        <dbReference type="Rhea" id="RHEA:52096"/>
        <dbReference type="ChEBI" id="CHEBI:15377"/>
        <dbReference type="ChEBI" id="CHEBI:15378"/>
        <dbReference type="ChEBI" id="CHEBI:25629"/>
        <dbReference type="ChEBI" id="CHEBI:136286"/>
        <dbReference type="ChEBI" id="CHEBI:136373"/>
    </reaction>
    <physiologicalReaction direction="left-to-right" evidence="13">
        <dbReference type="Rhea" id="RHEA:52097"/>
    </physiologicalReaction>
</comment>
<evidence type="ECO:0000256" key="10">
    <source>
        <dbReference type="ARBA" id="ARBA00048680"/>
    </source>
</evidence>
<feature type="transmembrane region" description="Helical" evidence="17">
    <location>
        <begin position="50"/>
        <end position="69"/>
    </location>
</feature>
<keyword evidence="6 17" id="KW-0472">Membrane</keyword>
<protein>
    <submittedName>
        <fullName evidence="19">Androgen-dependent TFPI-regulating protein-like</fullName>
    </submittedName>
</protein>
<organism evidence="18 19">
    <name type="scientific">Nicrophorus vespilloides</name>
    <name type="common">Boreal carrion beetle</name>
    <dbReference type="NCBI Taxonomy" id="110193"/>
    <lineage>
        <taxon>Eukaryota</taxon>
        <taxon>Metazoa</taxon>
        <taxon>Ecdysozoa</taxon>
        <taxon>Arthropoda</taxon>
        <taxon>Hexapoda</taxon>
        <taxon>Insecta</taxon>
        <taxon>Pterygota</taxon>
        <taxon>Neoptera</taxon>
        <taxon>Endopterygota</taxon>
        <taxon>Coleoptera</taxon>
        <taxon>Polyphaga</taxon>
        <taxon>Staphyliniformia</taxon>
        <taxon>Silphidae</taxon>
        <taxon>Nicrophorinae</taxon>
        <taxon>Nicrophorus</taxon>
    </lineage>
</organism>
<comment type="similarity">
    <text evidence="3">Belongs to the AIG1 family.</text>
</comment>
<comment type="catalytic activity">
    <reaction evidence="9">
        <text>9-hexadecanoyloxy-octadecanoate + H2O = 9-hydroxy-octadecanoate + hexadecanoate + H(+)</text>
        <dbReference type="Rhea" id="RHEA:52052"/>
        <dbReference type="ChEBI" id="CHEBI:7896"/>
        <dbReference type="ChEBI" id="CHEBI:15377"/>
        <dbReference type="ChEBI" id="CHEBI:15378"/>
        <dbReference type="ChEBI" id="CHEBI:83670"/>
        <dbReference type="ChEBI" id="CHEBI:136286"/>
    </reaction>
    <physiologicalReaction direction="left-to-right" evidence="9">
        <dbReference type="Rhea" id="RHEA:52053"/>
    </physiologicalReaction>
</comment>
<comment type="subcellular location">
    <subcellularLocation>
        <location evidence="2">Endomembrane system</location>
        <topology evidence="2">Multi-pass membrane protein</topology>
    </subcellularLocation>
</comment>
<evidence type="ECO:0000256" key="4">
    <source>
        <dbReference type="ARBA" id="ARBA00022692"/>
    </source>
</evidence>
<evidence type="ECO:0000256" key="2">
    <source>
        <dbReference type="ARBA" id="ARBA00004127"/>
    </source>
</evidence>
<evidence type="ECO:0000256" key="12">
    <source>
        <dbReference type="ARBA" id="ARBA00048800"/>
    </source>
</evidence>
<evidence type="ECO:0000256" key="9">
    <source>
        <dbReference type="ARBA" id="ARBA00047863"/>
    </source>
</evidence>
<keyword evidence="18" id="KW-1185">Reference proteome</keyword>
<dbReference type="Pfam" id="PF04750">
    <property type="entry name" value="Far-17a_AIG1"/>
    <property type="match status" value="1"/>
</dbReference>
<feature type="transmembrane region" description="Helical" evidence="17">
    <location>
        <begin position="162"/>
        <end position="185"/>
    </location>
</feature>
<evidence type="ECO:0000256" key="15">
    <source>
        <dbReference type="ARBA" id="ARBA00049322"/>
    </source>
</evidence>
<evidence type="ECO:0000313" key="18">
    <source>
        <dbReference type="Proteomes" id="UP000695000"/>
    </source>
</evidence>
<comment type="catalytic activity">
    <reaction evidence="16">
        <text>12-(9Z-hexadecenoyloxy)-octadecanoate + H2O = 12-hydroxyoctadecanoate + (9Z)-hexadecenoate + H(+)</text>
        <dbReference type="Rhea" id="RHEA:52072"/>
        <dbReference type="ChEBI" id="CHEBI:15377"/>
        <dbReference type="ChEBI" id="CHEBI:15378"/>
        <dbReference type="ChEBI" id="CHEBI:32372"/>
        <dbReference type="ChEBI" id="CHEBI:84201"/>
        <dbReference type="ChEBI" id="CHEBI:136312"/>
    </reaction>
    <physiologicalReaction direction="left-to-right" evidence="16">
        <dbReference type="Rhea" id="RHEA:52073"/>
    </physiologicalReaction>
</comment>
<evidence type="ECO:0000256" key="3">
    <source>
        <dbReference type="ARBA" id="ARBA00009300"/>
    </source>
</evidence>
<comment type="catalytic activity">
    <reaction evidence="10">
        <text>12-octadecanoyloxy-octadecanoate + H2O = 12-hydroxyoctadecanoate + octadecanoate + H(+)</text>
        <dbReference type="Rhea" id="RHEA:52080"/>
        <dbReference type="ChEBI" id="CHEBI:15377"/>
        <dbReference type="ChEBI" id="CHEBI:15378"/>
        <dbReference type="ChEBI" id="CHEBI:25629"/>
        <dbReference type="ChEBI" id="CHEBI:84201"/>
        <dbReference type="ChEBI" id="CHEBI:136330"/>
    </reaction>
    <physiologicalReaction direction="left-to-right" evidence="10">
        <dbReference type="Rhea" id="RHEA:52081"/>
    </physiologicalReaction>
</comment>
<evidence type="ECO:0000256" key="7">
    <source>
        <dbReference type="ARBA" id="ARBA00047368"/>
    </source>
</evidence>
<evidence type="ECO:0000256" key="5">
    <source>
        <dbReference type="ARBA" id="ARBA00022989"/>
    </source>
</evidence>
<comment type="catalytic activity">
    <reaction evidence="15">
        <text>13-(9Z-hexadecenoyloxy)-octadecanoate + H2O = 13-hydroxy-octadecanoate + (9Z)-hexadecenoate + H(+)</text>
        <dbReference type="Rhea" id="RHEA:52076"/>
        <dbReference type="ChEBI" id="CHEBI:15377"/>
        <dbReference type="ChEBI" id="CHEBI:15378"/>
        <dbReference type="ChEBI" id="CHEBI:32372"/>
        <dbReference type="ChEBI" id="CHEBI:136304"/>
        <dbReference type="ChEBI" id="CHEBI:136315"/>
    </reaction>
    <physiologicalReaction direction="left-to-right" evidence="15">
        <dbReference type="Rhea" id="RHEA:52077"/>
    </physiologicalReaction>
</comment>